<reference evidence="3" key="1">
    <citation type="journal article" date="2019" name="Int. J. Syst. Evol. Microbiol.">
        <title>The Global Catalogue of Microorganisms (GCM) 10K type strain sequencing project: providing services to taxonomists for standard genome sequencing and annotation.</title>
        <authorList>
            <consortium name="The Broad Institute Genomics Platform"/>
            <consortium name="The Broad Institute Genome Sequencing Center for Infectious Disease"/>
            <person name="Wu L."/>
            <person name="Ma J."/>
        </authorList>
    </citation>
    <scope>NUCLEOTIDE SEQUENCE [LARGE SCALE GENOMIC DNA]</scope>
    <source>
        <strain evidence="3">JCM 14718</strain>
    </source>
</reference>
<name>A0ABP4URI5_9ACTN</name>
<dbReference type="InterPro" id="IPR007742">
    <property type="entry name" value="NosD_dom"/>
</dbReference>
<dbReference type="Proteomes" id="UP001500618">
    <property type="component" value="Unassembled WGS sequence"/>
</dbReference>
<evidence type="ECO:0000313" key="3">
    <source>
        <dbReference type="Proteomes" id="UP001500618"/>
    </source>
</evidence>
<protein>
    <recommendedName>
        <fullName evidence="1">Periplasmic copper-binding protein NosD beta helix domain-containing protein</fullName>
    </recommendedName>
</protein>
<dbReference type="Pfam" id="PF05048">
    <property type="entry name" value="NosD"/>
    <property type="match status" value="1"/>
</dbReference>
<dbReference type="SUPFAM" id="SSF51126">
    <property type="entry name" value="Pectin lyase-like"/>
    <property type="match status" value="1"/>
</dbReference>
<sequence length="436" mass="46817">MGLFGQWPAASFVRQAAAALPPYGTDGRGNPQSTDCQSTVTAGQSIDAAIGKAAAGAVVCVKAGDYSGQTVHLNRSKVTVRSNGVAKIKNAVVTGAGTTLDGFTVVGAAYLNPEAGIDFAGSDQKIVHNLVNGRQLAYGIRCDPCHRSTVSRNTVTNLQNYGLFVGAGAGAQITWNNVYDLHADRVNDLDVDGVRFLGAHTIRNNYIHDINQFKSKPDSTGDTPHTDCFQTYDTGRKFSGTVIEANICVRVSRQCLIAQNDTAKTYEISGIVFRDNICETYDSQGINLGSLKGVRIENNLVLSGFQYQVVSLEEQDTGLANTDTTIINNILVRAKSDAFTYERIGKTTNEKFLNNLEMLDTSIVPRDAAFQQTRGPYAAFRTSDFTSYRAYIARLAVLDRGVPGNTSPTDLAGRPRVAGPATDLGPYELGACGRQC</sequence>
<dbReference type="Gene3D" id="2.160.20.10">
    <property type="entry name" value="Single-stranded right-handed beta-helix, Pectin lyase-like"/>
    <property type="match status" value="1"/>
</dbReference>
<organism evidence="2 3">
    <name type="scientific">Fodinicola feengrottensis</name>
    <dbReference type="NCBI Taxonomy" id="435914"/>
    <lineage>
        <taxon>Bacteria</taxon>
        <taxon>Bacillati</taxon>
        <taxon>Actinomycetota</taxon>
        <taxon>Actinomycetes</taxon>
        <taxon>Mycobacteriales</taxon>
        <taxon>Fodinicola</taxon>
    </lineage>
</organism>
<evidence type="ECO:0000259" key="1">
    <source>
        <dbReference type="Pfam" id="PF05048"/>
    </source>
</evidence>
<gene>
    <name evidence="2" type="ORF">GCM10009765_69110</name>
</gene>
<dbReference type="SMART" id="SM00710">
    <property type="entry name" value="PbH1"/>
    <property type="match status" value="5"/>
</dbReference>
<feature type="domain" description="Periplasmic copper-binding protein NosD beta helix" evidence="1">
    <location>
        <begin position="63"/>
        <end position="187"/>
    </location>
</feature>
<accession>A0ABP4URI5</accession>
<dbReference type="InterPro" id="IPR012334">
    <property type="entry name" value="Pectin_lyas_fold"/>
</dbReference>
<proteinExistence type="predicted"/>
<dbReference type="InterPro" id="IPR006626">
    <property type="entry name" value="PbH1"/>
</dbReference>
<keyword evidence="3" id="KW-1185">Reference proteome</keyword>
<evidence type="ECO:0000313" key="2">
    <source>
        <dbReference type="EMBL" id="GAA1709995.1"/>
    </source>
</evidence>
<comment type="caution">
    <text evidence="2">The sequence shown here is derived from an EMBL/GenBank/DDBJ whole genome shotgun (WGS) entry which is preliminary data.</text>
</comment>
<dbReference type="EMBL" id="BAAANY010000036">
    <property type="protein sequence ID" value="GAA1709995.1"/>
    <property type="molecule type" value="Genomic_DNA"/>
</dbReference>
<dbReference type="InterPro" id="IPR011050">
    <property type="entry name" value="Pectin_lyase_fold/virulence"/>
</dbReference>